<dbReference type="EMBL" id="BEXD01000247">
    <property type="protein sequence ID" value="GBB85708.1"/>
    <property type="molecule type" value="Genomic_DNA"/>
</dbReference>
<evidence type="ECO:0000256" key="1">
    <source>
        <dbReference type="SAM" id="SignalP"/>
    </source>
</evidence>
<proteinExistence type="predicted"/>
<evidence type="ECO:0000313" key="4">
    <source>
        <dbReference type="Proteomes" id="UP000247702"/>
    </source>
</evidence>
<reference evidence="2 4" key="1">
    <citation type="submission" date="2017-11" db="EMBL/GenBank/DDBJ databases">
        <title>The genome of Rhizophagus clarus HR1 reveals common genetic basis of auxotrophy among arbuscular mycorrhizal fungi.</title>
        <authorList>
            <person name="Kobayashi Y."/>
        </authorList>
    </citation>
    <scope>NUCLEOTIDE SEQUENCE [LARGE SCALE GENOMIC DNA]</scope>
    <source>
        <strain evidence="2 4">HR1</strain>
    </source>
</reference>
<evidence type="ECO:0000313" key="3">
    <source>
        <dbReference type="EMBL" id="GES96269.1"/>
    </source>
</evidence>
<dbReference type="Proteomes" id="UP000615446">
    <property type="component" value="Unassembled WGS sequence"/>
</dbReference>
<feature type="chain" id="PRO_5036060101" evidence="1">
    <location>
        <begin position="20"/>
        <end position="84"/>
    </location>
</feature>
<dbReference type="Proteomes" id="UP000247702">
    <property type="component" value="Unassembled WGS sequence"/>
</dbReference>
<name>A0A2Z6QYF6_9GLOM</name>
<gene>
    <name evidence="3" type="ORF">RCL2_002290300</name>
    <name evidence="2" type="ORF">RclHR1_01220004</name>
</gene>
<feature type="signal peptide" evidence="1">
    <location>
        <begin position="1"/>
        <end position="19"/>
    </location>
</feature>
<sequence>MIFECIEFLLPPLLPSARSVLLCPLLPCLFLTQILDYHSLGQRILLVINGLTISISHTCRVSNSLRRVILANLWDALSWVLSEG</sequence>
<keyword evidence="1" id="KW-0732">Signal</keyword>
<protein>
    <submittedName>
        <fullName evidence="2">Uncharacterized protein</fullName>
    </submittedName>
</protein>
<organism evidence="2 4">
    <name type="scientific">Rhizophagus clarus</name>
    <dbReference type="NCBI Taxonomy" id="94130"/>
    <lineage>
        <taxon>Eukaryota</taxon>
        <taxon>Fungi</taxon>
        <taxon>Fungi incertae sedis</taxon>
        <taxon>Mucoromycota</taxon>
        <taxon>Glomeromycotina</taxon>
        <taxon>Glomeromycetes</taxon>
        <taxon>Glomerales</taxon>
        <taxon>Glomeraceae</taxon>
        <taxon>Rhizophagus</taxon>
    </lineage>
</organism>
<dbReference type="AlphaFoldDB" id="A0A2Z6QYF6"/>
<dbReference type="EMBL" id="BLAL01000250">
    <property type="protein sequence ID" value="GES96269.1"/>
    <property type="molecule type" value="Genomic_DNA"/>
</dbReference>
<comment type="caution">
    <text evidence="2">The sequence shown here is derived from an EMBL/GenBank/DDBJ whole genome shotgun (WGS) entry which is preliminary data.</text>
</comment>
<keyword evidence="4" id="KW-1185">Reference proteome</keyword>
<accession>A0A2Z6QYF6</accession>
<reference evidence="3" key="2">
    <citation type="submission" date="2019-10" db="EMBL/GenBank/DDBJ databases">
        <title>Conservation and host-specific expression of non-tandemly repeated heterogenous ribosome RNA gene in arbuscular mycorrhizal fungi.</title>
        <authorList>
            <person name="Maeda T."/>
            <person name="Kobayashi Y."/>
            <person name="Nakagawa T."/>
            <person name="Ezawa T."/>
            <person name="Yamaguchi K."/>
            <person name="Bino T."/>
            <person name="Nishimoto Y."/>
            <person name="Shigenobu S."/>
            <person name="Kawaguchi M."/>
        </authorList>
    </citation>
    <scope>NUCLEOTIDE SEQUENCE</scope>
    <source>
        <strain evidence="3">HR1</strain>
    </source>
</reference>
<evidence type="ECO:0000313" key="2">
    <source>
        <dbReference type="EMBL" id="GBB85708.1"/>
    </source>
</evidence>